<dbReference type="PATRIC" id="fig|84531.8.peg.4870"/>
<gene>
    <name evidence="2" type="ORF">LA76x_4882</name>
</gene>
<dbReference type="STRING" id="84531.LA76x_4882"/>
<dbReference type="InterPro" id="IPR041916">
    <property type="entry name" value="Anti_sigma_zinc_sf"/>
</dbReference>
<proteinExistence type="predicted"/>
<dbReference type="RefSeq" id="WP_057919550.1">
    <property type="nucleotide sequence ID" value="NZ_CP011129.1"/>
</dbReference>
<reference evidence="2 3" key="1">
    <citation type="journal article" date="2015" name="BMC Genomics">
        <title>Comparative genomics and metabolic profiling of the genus Lysobacter.</title>
        <authorList>
            <person name="de Bruijn I."/>
            <person name="Cheng X."/>
            <person name="de Jager V."/>
            <person name="Exposito R.G."/>
            <person name="Watrous J."/>
            <person name="Patel N."/>
            <person name="Postma J."/>
            <person name="Dorrestein P.C."/>
            <person name="Kobayashi D."/>
            <person name="Raaijmakers J.M."/>
        </authorList>
    </citation>
    <scope>NUCLEOTIDE SEQUENCE [LARGE SCALE GENOMIC DNA]</scope>
    <source>
        <strain evidence="2 3">76</strain>
    </source>
</reference>
<sequence length="256" mass="27830">MTTTPSEYDLHAYVDGLLDGERREAVEDWLARHPGRAAEIRAWQRDAQLLRAALVGDALALPGELDPARLRAGLARRRNARYAIAATVLLSLGAGGIGGWQIREWRGQESNRSAAAFASMAPMGDAIAAHRLFASRHDLRPDRAARGGDLQGWLDANFRESMRLPDLSGAGFRQVGARLLATEQGAAALVVYEDAGGNAISFYIRPPGPRRHLLARGDRRDGDLLTQYWSRGGYNYAMVSSGESADVVRRALDGAI</sequence>
<protein>
    <submittedName>
        <fullName evidence="2">Putative transmembrane regulator PrtR</fullName>
    </submittedName>
</protein>
<keyword evidence="1 2" id="KW-0812">Transmembrane</keyword>
<keyword evidence="3" id="KW-1185">Reference proteome</keyword>
<keyword evidence="1" id="KW-1133">Transmembrane helix</keyword>
<evidence type="ECO:0000256" key="1">
    <source>
        <dbReference type="SAM" id="Phobius"/>
    </source>
</evidence>
<dbReference type="Proteomes" id="UP000060787">
    <property type="component" value="Chromosome"/>
</dbReference>
<dbReference type="EMBL" id="CP011129">
    <property type="protein sequence ID" value="ALN82985.1"/>
    <property type="molecule type" value="Genomic_DNA"/>
</dbReference>
<evidence type="ECO:0000313" key="3">
    <source>
        <dbReference type="Proteomes" id="UP000060787"/>
    </source>
</evidence>
<organism evidence="2 3">
    <name type="scientific">Lysobacter antibioticus</name>
    <dbReference type="NCBI Taxonomy" id="84531"/>
    <lineage>
        <taxon>Bacteria</taxon>
        <taxon>Pseudomonadati</taxon>
        <taxon>Pseudomonadota</taxon>
        <taxon>Gammaproteobacteria</taxon>
        <taxon>Lysobacterales</taxon>
        <taxon>Lysobacteraceae</taxon>
        <taxon>Lysobacter</taxon>
    </lineage>
</organism>
<accession>A0A0S2FHF7</accession>
<evidence type="ECO:0000313" key="2">
    <source>
        <dbReference type="EMBL" id="ALN82985.1"/>
    </source>
</evidence>
<name>A0A0S2FHF7_LYSAN</name>
<keyword evidence="1" id="KW-0472">Membrane</keyword>
<dbReference type="Gene3D" id="1.10.10.1320">
    <property type="entry name" value="Anti-sigma factor, zinc-finger domain"/>
    <property type="match status" value="1"/>
</dbReference>
<dbReference type="AlphaFoldDB" id="A0A0S2FHF7"/>
<dbReference type="KEGG" id="lab:LA76x_4882"/>
<feature type="transmembrane region" description="Helical" evidence="1">
    <location>
        <begin position="82"/>
        <end position="102"/>
    </location>
</feature>